<sequence>MAHANPRLSTFLRWAILGLSVVGGVACGGGGSGGSASPSGASTTPSSGGSGSTTPSTPSTPTLPSGGVPANYKLVWADEFNGNGLVDSSKWDYDTERNKAGWYNNELQYYSRARLENAAMSNGVLTITALKEKLTSAADYGGQSYTSARLLTRGKASWTYGYFEIRAKLPCGLGTWPAIWMLGTKGAWPDDGEIDIMEHVGKTKGQILGSAYSNYYNWASGTGTTKSTTVPDACDAFHNYQLFWDADQLAIGVDGKYYFQFVNPKNGDYKKWPFDQPQYMILNLALGGDLGGPVDDTIFPSKFEIDYVRIYQK</sequence>
<dbReference type="Proteomes" id="UP001181355">
    <property type="component" value="Chromosome"/>
</dbReference>
<keyword evidence="5" id="KW-1185">Reference proteome</keyword>
<feature type="domain" description="GH16" evidence="3">
    <location>
        <begin position="47"/>
        <end position="313"/>
    </location>
</feature>
<proteinExistence type="inferred from homology"/>
<dbReference type="PROSITE" id="PS51257">
    <property type="entry name" value="PROKAR_LIPOPROTEIN"/>
    <property type="match status" value="1"/>
</dbReference>
<dbReference type="InterPro" id="IPR000757">
    <property type="entry name" value="Beta-glucanase-like"/>
</dbReference>
<evidence type="ECO:0000259" key="3">
    <source>
        <dbReference type="PROSITE" id="PS51762"/>
    </source>
</evidence>
<dbReference type="GO" id="GO:0016787">
    <property type="term" value="F:hydrolase activity"/>
    <property type="evidence" value="ECO:0007669"/>
    <property type="project" value="UniProtKB-KW"/>
</dbReference>
<dbReference type="Gene3D" id="2.60.120.200">
    <property type="match status" value="1"/>
</dbReference>
<feature type="region of interest" description="Disordered" evidence="2">
    <location>
        <begin position="30"/>
        <end position="66"/>
    </location>
</feature>
<dbReference type="PROSITE" id="PS51762">
    <property type="entry name" value="GH16_2"/>
    <property type="match status" value="1"/>
</dbReference>
<comment type="similarity">
    <text evidence="1">Belongs to the glycosyl hydrolase 16 family.</text>
</comment>
<evidence type="ECO:0000256" key="1">
    <source>
        <dbReference type="ARBA" id="ARBA00006865"/>
    </source>
</evidence>
<gene>
    <name evidence="4" type="ORF">RF679_18685</name>
</gene>
<reference evidence="4" key="1">
    <citation type="submission" date="2023-09" db="EMBL/GenBank/DDBJ databases">
        <title>Undibacterium sp. 20NA77.5 isolated from freshwater.</title>
        <authorList>
            <person name="Le V."/>
            <person name="Ko S.-R."/>
            <person name="Ahn C.-Y."/>
            <person name="Oh H.-M."/>
        </authorList>
    </citation>
    <scope>NUCLEOTIDE SEQUENCE</scope>
    <source>
        <strain evidence="4">20NA77.5</strain>
    </source>
</reference>
<name>A0ABY9RI51_9BURK</name>
<dbReference type="InterPro" id="IPR013320">
    <property type="entry name" value="ConA-like_dom_sf"/>
</dbReference>
<accession>A0ABY9RI51</accession>
<feature type="compositionally biased region" description="Low complexity" evidence="2">
    <location>
        <begin position="35"/>
        <end position="66"/>
    </location>
</feature>
<dbReference type="RefSeq" id="WP_309482133.1">
    <property type="nucleotide sequence ID" value="NZ_CP133720.1"/>
</dbReference>
<dbReference type="Pfam" id="PF00722">
    <property type="entry name" value="Glyco_hydro_16"/>
    <property type="match status" value="1"/>
</dbReference>
<dbReference type="InterPro" id="IPR050546">
    <property type="entry name" value="Glycosyl_Hydrlase_16"/>
</dbReference>
<dbReference type="EMBL" id="CP133720">
    <property type="protein sequence ID" value="WMW80641.1"/>
    <property type="molecule type" value="Genomic_DNA"/>
</dbReference>
<protein>
    <submittedName>
        <fullName evidence="4">Glycoside hydrolase family 16 protein</fullName>
    </submittedName>
</protein>
<dbReference type="CDD" id="cd08023">
    <property type="entry name" value="GH16_laminarinase_like"/>
    <property type="match status" value="1"/>
</dbReference>
<evidence type="ECO:0000313" key="4">
    <source>
        <dbReference type="EMBL" id="WMW80641.1"/>
    </source>
</evidence>
<organism evidence="4 5">
    <name type="scientific">Undibacterium cyanobacteriorum</name>
    <dbReference type="NCBI Taxonomy" id="3073561"/>
    <lineage>
        <taxon>Bacteria</taxon>
        <taxon>Pseudomonadati</taxon>
        <taxon>Pseudomonadota</taxon>
        <taxon>Betaproteobacteria</taxon>
        <taxon>Burkholderiales</taxon>
        <taxon>Oxalobacteraceae</taxon>
        <taxon>Undibacterium</taxon>
    </lineage>
</organism>
<evidence type="ECO:0000256" key="2">
    <source>
        <dbReference type="SAM" id="MobiDB-lite"/>
    </source>
</evidence>
<dbReference type="PANTHER" id="PTHR10963:SF55">
    <property type="entry name" value="GLYCOSIDE HYDROLASE FAMILY 16 PROTEIN"/>
    <property type="match status" value="1"/>
</dbReference>
<dbReference type="SUPFAM" id="SSF49899">
    <property type="entry name" value="Concanavalin A-like lectins/glucanases"/>
    <property type="match status" value="1"/>
</dbReference>
<evidence type="ECO:0000313" key="5">
    <source>
        <dbReference type="Proteomes" id="UP001181355"/>
    </source>
</evidence>
<keyword evidence="4" id="KW-0378">Hydrolase</keyword>
<dbReference type="PANTHER" id="PTHR10963">
    <property type="entry name" value="GLYCOSYL HYDROLASE-RELATED"/>
    <property type="match status" value="1"/>
</dbReference>